<protein>
    <submittedName>
        <fullName evidence="3">CENP-B N-terminal DNA-binding domain</fullName>
    </submittedName>
</protein>
<dbReference type="SUPFAM" id="SSF46689">
    <property type="entry name" value="Homeodomain-like"/>
    <property type="match status" value="1"/>
</dbReference>
<comment type="caution">
    <text evidence="3">The sequence shown here is derived from an EMBL/GenBank/DDBJ whole genome shotgun (WGS) entry which is preliminary data.</text>
</comment>
<dbReference type="InterPro" id="IPR007889">
    <property type="entry name" value="HTH_Psq"/>
</dbReference>
<proteinExistence type="predicted"/>
<evidence type="ECO:0000313" key="3">
    <source>
        <dbReference type="EMBL" id="KAK9719307.1"/>
    </source>
</evidence>
<dbReference type="AlphaFoldDB" id="A0AAW1KJX4"/>
<dbReference type="GO" id="GO:0003677">
    <property type="term" value="F:DNA binding"/>
    <property type="evidence" value="ECO:0007669"/>
    <property type="project" value="UniProtKB-KW"/>
</dbReference>
<name>A0AAW1KJX4_POPJA</name>
<comment type="subcellular location">
    <subcellularLocation>
        <location evidence="1">Nucleus</location>
    </subcellularLocation>
</comment>
<dbReference type="EMBL" id="JASPKY010000221">
    <property type="protein sequence ID" value="KAK9719307.1"/>
    <property type="molecule type" value="Genomic_DNA"/>
</dbReference>
<reference evidence="3 4" key="1">
    <citation type="journal article" date="2024" name="BMC Genomics">
        <title>De novo assembly and annotation of Popillia japonica's genome with initial clues to its potential as an invasive pest.</title>
        <authorList>
            <person name="Cucini C."/>
            <person name="Boschi S."/>
            <person name="Funari R."/>
            <person name="Cardaioli E."/>
            <person name="Iannotti N."/>
            <person name="Marturano G."/>
            <person name="Paoli F."/>
            <person name="Bruttini M."/>
            <person name="Carapelli A."/>
            <person name="Frati F."/>
            <person name="Nardi F."/>
        </authorList>
    </citation>
    <scope>NUCLEOTIDE SEQUENCE [LARGE SCALE GENOMIC DNA]</scope>
    <source>
        <strain evidence="3">DMR45628</strain>
    </source>
</reference>
<keyword evidence="4" id="KW-1185">Reference proteome</keyword>
<dbReference type="Pfam" id="PF05225">
    <property type="entry name" value="HTH_psq"/>
    <property type="match status" value="1"/>
</dbReference>
<dbReference type="GO" id="GO:0005634">
    <property type="term" value="C:nucleus"/>
    <property type="evidence" value="ECO:0007669"/>
    <property type="project" value="UniProtKB-SubCell"/>
</dbReference>
<dbReference type="Gene3D" id="1.10.10.60">
    <property type="entry name" value="Homeodomain-like"/>
    <property type="match status" value="1"/>
</dbReference>
<dbReference type="InterPro" id="IPR009057">
    <property type="entry name" value="Homeodomain-like_sf"/>
</dbReference>
<evidence type="ECO:0000259" key="2">
    <source>
        <dbReference type="Pfam" id="PF05225"/>
    </source>
</evidence>
<accession>A0AAW1KJX4</accession>
<evidence type="ECO:0000256" key="1">
    <source>
        <dbReference type="ARBA" id="ARBA00004123"/>
    </source>
</evidence>
<dbReference type="Proteomes" id="UP001458880">
    <property type="component" value="Unassembled WGS sequence"/>
</dbReference>
<feature type="domain" description="HTH psq-type" evidence="2">
    <location>
        <begin position="13"/>
        <end position="50"/>
    </location>
</feature>
<evidence type="ECO:0000313" key="4">
    <source>
        <dbReference type="Proteomes" id="UP001458880"/>
    </source>
</evidence>
<organism evidence="3 4">
    <name type="scientific">Popillia japonica</name>
    <name type="common">Japanese beetle</name>
    <dbReference type="NCBI Taxonomy" id="7064"/>
    <lineage>
        <taxon>Eukaryota</taxon>
        <taxon>Metazoa</taxon>
        <taxon>Ecdysozoa</taxon>
        <taxon>Arthropoda</taxon>
        <taxon>Hexapoda</taxon>
        <taxon>Insecta</taxon>
        <taxon>Pterygota</taxon>
        <taxon>Neoptera</taxon>
        <taxon>Endopterygota</taxon>
        <taxon>Coleoptera</taxon>
        <taxon>Polyphaga</taxon>
        <taxon>Scarabaeiformia</taxon>
        <taxon>Scarabaeidae</taxon>
        <taxon>Rutelinae</taxon>
        <taxon>Popillia</taxon>
    </lineage>
</organism>
<keyword evidence="3" id="KW-0238">DNA-binding</keyword>
<sequence length="131" mass="15166">MSRTGKKHKTWNPDQMKLAIRAVREKEMGYLKALKVFDVPKSTLKDYVKQFDKTPEQLVAAPIGRRPVLSLEMEEDLVSYCLEMDKRFYGLGTVDIKRLAYEIAFKNGLRHPFSFISNVADIEQYIKSTCT</sequence>
<gene>
    <name evidence="3" type="ORF">QE152_g22729</name>
</gene>